<dbReference type="STRING" id="34086.SAMN04488084_11218"/>
<evidence type="ECO:0000313" key="4">
    <source>
        <dbReference type="EMBL" id="SFE74962.1"/>
    </source>
</evidence>
<evidence type="ECO:0000313" key="5">
    <source>
        <dbReference type="Proteomes" id="UP000183129"/>
    </source>
</evidence>
<keyword evidence="2" id="KW-0784">Thiamine biosynthesis</keyword>
<dbReference type="GO" id="GO:0004789">
    <property type="term" value="F:thiamine-phosphate diphosphorylase activity"/>
    <property type="evidence" value="ECO:0007669"/>
    <property type="project" value="TreeGrafter"/>
</dbReference>
<proteinExistence type="predicted"/>
<evidence type="ECO:0000256" key="1">
    <source>
        <dbReference type="ARBA" id="ARBA00004948"/>
    </source>
</evidence>
<dbReference type="InterPro" id="IPR036206">
    <property type="entry name" value="ThiamineP_synth_sf"/>
</dbReference>
<comment type="pathway">
    <text evidence="1">Cofactor biosynthesis; thiamine diphosphate biosynthesis.</text>
</comment>
<dbReference type="InterPro" id="IPR022998">
    <property type="entry name" value="ThiamineP_synth_TenI"/>
</dbReference>
<sequence>MFLPLFNFIAVDYCINVWLYSPLRDKKLKKYIEKLQFITHDIPGLSHIDQARIACEAGAKWIQYRCLTKNDQELLADIIPIAEICDDWGATLIVTEHIHLSKLADIQGFHLEDTHAPIDAIKEQLGEEFTVGGTAHTAADAVRLALAGADYIGYGPFKTSTTKLTDLAPLGTAGFNILMEEANTHLPDVPIIAVGGITAADIAALMDTGIFGIAASSAINQAEDMGEAYREFYALLR</sequence>
<dbReference type="CDD" id="cd00564">
    <property type="entry name" value="TMP_TenI"/>
    <property type="match status" value="1"/>
</dbReference>
<dbReference type="InterPro" id="IPR013785">
    <property type="entry name" value="Aldolase_TIM"/>
</dbReference>
<protein>
    <submittedName>
        <fullName evidence="4">Thiamine-phosphate diphosphorylase</fullName>
    </submittedName>
</protein>
<gene>
    <name evidence="4" type="ORF">SAMN03003324_01323</name>
</gene>
<dbReference type="PANTHER" id="PTHR20857">
    <property type="entry name" value="THIAMINE-PHOSPHATE PYROPHOSPHORYLASE"/>
    <property type="match status" value="1"/>
</dbReference>
<dbReference type="GO" id="GO:0009228">
    <property type="term" value="P:thiamine biosynthetic process"/>
    <property type="evidence" value="ECO:0007669"/>
    <property type="project" value="UniProtKB-KW"/>
</dbReference>
<dbReference type="GO" id="GO:0005737">
    <property type="term" value="C:cytoplasm"/>
    <property type="evidence" value="ECO:0007669"/>
    <property type="project" value="TreeGrafter"/>
</dbReference>
<dbReference type="EMBL" id="FONS01000002">
    <property type="protein sequence ID" value="SFE74962.1"/>
    <property type="molecule type" value="Genomic_DNA"/>
</dbReference>
<evidence type="ECO:0000256" key="2">
    <source>
        <dbReference type="ARBA" id="ARBA00022977"/>
    </source>
</evidence>
<accession>A0A1I2D357</accession>
<dbReference type="PANTHER" id="PTHR20857:SF15">
    <property type="entry name" value="THIAMINE-PHOSPHATE SYNTHASE"/>
    <property type="match status" value="1"/>
</dbReference>
<dbReference type="SUPFAM" id="SSF51391">
    <property type="entry name" value="Thiamin phosphate synthase"/>
    <property type="match status" value="1"/>
</dbReference>
<dbReference type="Proteomes" id="UP000183129">
    <property type="component" value="Unassembled WGS sequence"/>
</dbReference>
<feature type="domain" description="Thiamine phosphate synthase/TenI" evidence="3">
    <location>
        <begin position="37"/>
        <end position="219"/>
    </location>
</feature>
<dbReference type="AlphaFoldDB" id="A0A1I2D357"/>
<name>A0A1I2D357_9SPHI</name>
<evidence type="ECO:0000259" key="3">
    <source>
        <dbReference type="Pfam" id="PF02581"/>
    </source>
</evidence>
<reference evidence="4 5" key="1">
    <citation type="submission" date="2016-10" db="EMBL/GenBank/DDBJ databases">
        <authorList>
            <person name="de Groot N.N."/>
        </authorList>
    </citation>
    <scope>NUCLEOTIDE SEQUENCE [LARGE SCALE GENOMIC DNA]</scope>
    <source>
        <strain evidence="4 5">ATCC 51969</strain>
    </source>
</reference>
<dbReference type="Pfam" id="PF02581">
    <property type="entry name" value="TMP-TENI"/>
    <property type="match status" value="1"/>
</dbReference>
<dbReference type="Gene3D" id="3.20.20.70">
    <property type="entry name" value="Aldolase class I"/>
    <property type="match status" value="1"/>
</dbReference>
<organism evidence="4 5">
    <name type="scientific">Pedobacter antarcticus</name>
    <dbReference type="NCBI Taxonomy" id="34086"/>
    <lineage>
        <taxon>Bacteria</taxon>
        <taxon>Pseudomonadati</taxon>
        <taxon>Bacteroidota</taxon>
        <taxon>Sphingobacteriia</taxon>
        <taxon>Sphingobacteriales</taxon>
        <taxon>Sphingobacteriaceae</taxon>
        <taxon>Pedobacter</taxon>
    </lineage>
</organism>